<proteinExistence type="predicted"/>
<name>A0A2T7DNP4_9POAL</name>
<keyword evidence="2" id="KW-1185">Reference proteome</keyword>
<reference evidence="1 2" key="1">
    <citation type="submission" date="2018-04" db="EMBL/GenBank/DDBJ databases">
        <title>WGS assembly of Panicum hallii var. hallii HAL2.</title>
        <authorList>
            <person name="Lovell J."/>
            <person name="Jenkins J."/>
            <person name="Lowry D."/>
            <person name="Mamidi S."/>
            <person name="Sreedasyam A."/>
            <person name="Weng X."/>
            <person name="Barry K."/>
            <person name="Bonette J."/>
            <person name="Campitelli B."/>
            <person name="Daum C."/>
            <person name="Gordon S."/>
            <person name="Gould B."/>
            <person name="Lipzen A."/>
            <person name="MacQueen A."/>
            <person name="Palacio-Mejia J."/>
            <person name="Plott C."/>
            <person name="Shakirov E."/>
            <person name="Shu S."/>
            <person name="Yoshinaga Y."/>
            <person name="Zane M."/>
            <person name="Rokhsar D."/>
            <person name="Grimwood J."/>
            <person name="Schmutz J."/>
            <person name="Juenger T."/>
        </authorList>
    </citation>
    <scope>NUCLEOTIDE SEQUENCE [LARGE SCALE GENOMIC DNA]</scope>
    <source>
        <strain evidence="2">cv. HAL2</strain>
    </source>
</reference>
<protein>
    <submittedName>
        <fullName evidence="1">Uncharacterized protein</fullName>
    </submittedName>
</protein>
<accession>A0A2T7DNP4</accession>
<dbReference type="EMBL" id="CM009753">
    <property type="protein sequence ID" value="PUZ57211.1"/>
    <property type="molecule type" value="Genomic_DNA"/>
</dbReference>
<dbReference type="Gramene" id="PUZ57211">
    <property type="protein sequence ID" value="PUZ57211"/>
    <property type="gene ID" value="GQ55_5G410900"/>
</dbReference>
<organism evidence="1 2">
    <name type="scientific">Panicum hallii var. hallii</name>
    <dbReference type="NCBI Taxonomy" id="1504633"/>
    <lineage>
        <taxon>Eukaryota</taxon>
        <taxon>Viridiplantae</taxon>
        <taxon>Streptophyta</taxon>
        <taxon>Embryophyta</taxon>
        <taxon>Tracheophyta</taxon>
        <taxon>Spermatophyta</taxon>
        <taxon>Magnoliopsida</taxon>
        <taxon>Liliopsida</taxon>
        <taxon>Poales</taxon>
        <taxon>Poaceae</taxon>
        <taxon>PACMAD clade</taxon>
        <taxon>Panicoideae</taxon>
        <taxon>Panicodae</taxon>
        <taxon>Paniceae</taxon>
        <taxon>Panicinae</taxon>
        <taxon>Panicum</taxon>
        <taxon>Panicum sect. Panicum</taxon>
    </lineage>
</organism>
<dbReference type="OrthoDB" id="695003at2759"/>
<dbReference type="Proteomes" id="UP000244336">
    <property type="component" value="Chromosome 5"/>
</dbReference>
<dbReference type="AlphaFoldDB" id="A0A2T7DNP4"/>
<gene>
    <name evidence="1" type="ORF">GQ55_5G410900</name>
</gene>
<evidence type="ECO:0000313" key="2">
    <source>
        <dbReference type="Proteomes" id="UP000244336"/>
    </source>
</evidence>
<evidence type="ECO:0000313" key="1">
    <source>
        <dbReference type="EMBL" id="PUZ57211.1"/>
    </source>
</evidence>
<sequence>MALDVFFATPPPPAITLEPEMSFQARTRRRRTYDMSKVRRSARLASKPAMPALKKAQLNLCHRLGLLDDERAPIEQVLIGYINMYSGPLPQHIIAALSTFFGIHDQFATQLDEAMMELAGVGINDVQEVINDIDA</sequence>